<organism evidence="7 8">
    <name type="scientific">Amantichitinum ursilacus</name>
    <dbReference type="NCBI Taxonomy" id="857265"/>
    <lineage>
        <taxon>Bacteria</taxon>
        <taxon>Pseudomonadati</taxon>
        <taxon>Pseudomonadota</taxon>
        <taxon>Betaproteobacteria</taxon>
        <taxon>Neisseriales</taxon>
        <taxon>Chitinibacteraceae</taxon>
        <taxon>Amantichitinum</taxon>
    </lineage>
</organism>
<dbReference type="AlphaFoldDB" id="A0A0N0XLC3"/>
<keyword evidence="4" id="KW-0472">Membrane</keyword>
<feature type="transmembrane region" description="Helical" evidence="4">
    <location>
        <begin position="41"/>
        <end position="59"/>
    </location>
</feature>
<dbReference type="Gene3D" id="1.10.1130.10">
    <property type="entry name" value="Flavocytochrome C3, Chain A"/>
    <property type="match status" value="2"/>
</dbReference>
<keyword evidence="4" id="KW-1133">Transmembrane helix</keyword>
<protein>
    <submittedName>
        <fullName evidence="7">Cytochrome c552</fullName>
    </submittedName>
</protein>
<dbReference type="InterPro" id="IPR010177">
    <property type="entry name" value="Paired_CXXCH_1"/>
</dbReference>
<evidence type="ECO:0000259" key="6">
    <source>
        <dbReference type="Pfam" id="PF13435"/>
    </source>
</evidence>
<dbReference type="PROSITE" id="PS50005">
    <property type="entry name" value="TPR"/>
    <property type="match status" value="1"/>
</dbReference>
<evidence type="ECO:0000313" key="8">
    <source>
        <dbReference type="Proteomes" id="UP000037939"/>
    </source>
</evidence>
<evidence type="ECO:0000256" key="3">
    <source>
        <dbReference type="SAM" id="MobiDB-lite"/>
    </source>
</evidence>
<feature type="compositionally biased region" description="Low complexity" evidence="3">
    <location>
        <begin position="23"/>
        <end position="32"/>
    </location>
</feature>
<dbReference type="InterPro" id="IPR051829">
    <property type="entry name" value="Multiheme_Cytochr_ET"/>
</dbReference>
<dbReference type="PANTHER" id="PTHR35038:SF8">
    <property type="entry name" value="C-TYPE POLYHEME CYTOCHROME OMCC"/>
    <property type="match status" value="1"/>
</dbReference>
<feature type="compositionally biased region" description="Basic and acidic residues" evidence="3">
    <location>
        <begin position="395"/>
        <end position="405"/>
    </location>
</feature>
<evidence type="ECO:0000256" key="4">
    <source>
        <dbReference type="SAM" id="Phobius"/>
    </source>
</evidence>
<evidence type="ECO:0000313" key="7">
    <source>
        <dbReference type="EMBL" id="KPC55353.1"/>
    </source>
</evidence>
<dbReference type="Gene3D" id="1.25.40.10">
    <property type="entry name" value="Tetratricopeptide repeat domain"/>
    <property type="match status" value="1"/>
</dbReference>
<feature type="domain" description="Doubled CXXCH motif" evidence="5">
    <location>
        <begin position="352"/>
        <end position="380"/>
    </location>
</feature>
<dbReference type="InterPro" id="IPR011989">
    <property type="entry name" value="ARM-like"/>
</dbReference>
<dbReference type="InterPro" id="IPR023155">
    <property type="entry name" value="Cyt_c-552/4"/>
</dbReference>
<comment type="caution">
    <text evidence="7">The sequence shown here is derived from an EMBL/GenBank/DDBJ whole genome shotgun (WGS) entry which is preliminary data.</text>
</comment>
<dbReference type="SUPFAM" id="SSF48695">
    <property type="entry name" value="Multiheme cytochromes"/>
    <property type="match status" value="1"/>
</dbReference>
<evidence type="ECO:0000259" key="5">
    <source>
        <dbReference type="Pfam" id="PF09699"/>
    </source>
</evidence>
<dbReference type="GO" id="GO:0016491">
    <property type="term" value="F:oxidoreductase activity"/>
    <property type="evidence" value="ECO:0007669"/>
    <property type="project" value="TreeGrafter"/>
</dbReference>
<dbReference type="InterPro" id="IPR011990">
    <property type="entry name" value="TPR-like_helical_dom_sf"/>
</dbReference>
<feature type="region of interest" description="Disordered" evidence="3">
    <location>
        <begin position="1"/>
        <end position="32"/>
    </location>
</feature>
<dbReference type="SMART" id="SM00028">
    <property type="entry name" value="TPR"/>
    <property type="match status" value="2"/>
</dbReference>
<keyword evidence="2" id="KW-0802">TPR repeat</keyword>
<keyword evidence="8" id="KW-1185">Reference proteome</keyword>
<feature type="region of interest" description="Disordered" evidence="3">
    <location>
        <begin position="386"/>
        <end position="413"/>
    </location>
</feature>
<evidence type="ECO:0000256" key="2">
    <source>
        <dbReference type="PROSITE-ProRule" id="PRU00339"/>
    </source>
</evidence>
<evidence type="ECO:0000256" key="1">
    <source>
        <dbReference type="ARBA" id="ARBA00022729"/>
    </source>
</evidence>
<dbReference type="EMBL" id="LAQT01000001">
    <property type="protein sequence ID" value="KPC55353.1"/>
    <property type="molecule type" value="Genomic_DNA"/>
</dbReference>
<proteinExistence type="predicted"/>
<dbReference type="InterPro" id="IPR019734">
    <property type="entry name" value="TPR_rpt"/>
</dbReference>
<dbReference type="Pfam" id="PF09699">
    <property type="entry name" value="Paired_CXXCH_1"/>
    <property type="match status" value="1"/>
</dbReference>
<dbReference type="RefSeq" id="WP_201782322.1">
    <property type="nucleotide sequence ID" value="NZ_LAQT01000001.1"/>
</dbReference>
<dbReference type="PANTHER" id="PTHR35038">
    <property type="entry name" value="DISSIMILATORY SULFITE REDUCTASE SIRA"/>
    <property type="match status" value="1"/>
</dbReference>
<dbReference type="InterPro" id="IPR036280">
    <property type="entry name" value="Multihaem_cyt_sf"/>
</dbReference>
<feature type="domain" description="Cytochrome c-552/4" evidence="6">
    <location>
        <begin position="87"/>
        <end position="112"/>
    </location>
</feature>
<dbReference type="Pfam" id="PF13435">
    <property type="entry name" value="Cytochrome_C554"/>
    <property type="match status" value="2"/>
</dbReference>
<feature type="domain" description="Cytochrome c-552/4" evidence="6">
    <location>
        <begin position="211"/>
        <end position="255"/>
    </location>
</feature>
<reference evidence="7 8" key="1">
    <citation type="submission" date="2015-07" db="EMBL/GenBank/DDBJ databases">
        <title>Draft genome sequence of the Amantichitinum ursilacus IGB-41, a new chitin-degrading bacterium.</title>
        <authorList>
            <person name="Kirstahler P."/>
            <person name="Guenther M."/>
            <person name="Grumaz C."/>
            <person name="Rupp S."/>
            <person name="Zibek S."/>
            <person name="Sohn K."/>
        </authorList>
    </citation>
    <scope>NUCLEOTIDE SEQUENCE [LARGE SCALE GENOMIC DNA]</scope>
    <source>
        <strain evidence="7 8">IGB-41</strain>
    </source>
</reference>
<dbReference type="PATRIC" id="fig|857265.3.peg.379"/>
<name>A0A0N0XLC3_9NEIS</name>
<feature type="repeat" description="TPR" evidence="2">
    <location>
        <begin position="616"/>
        <end position="649"/>
    </location>
</feature>
<dbReference type="Gene3D" id="1.25.10.10">
    <property type="entry name" value="Leucine-rich Repeat Variant"/>
    <property type="match status" value="1"/>
</dbReference>
<keyword evidence="4" id="KW-0812">Transmembrane</keyword>
<accession>A0A0N0XLC3</accession>
<keyword evidence="1" id="KW-0732">Signal</keyword>
<sequence length="801" mass="87287">MGKSSRRKAQRADAPVANAPLESTDTSATPAPPAAAGKARWWLWLLAALVLAALAGFWVHQFRSQDSGPAAAMPTSALHAQFVDEQKCVACHSAQFGQWKDSHHAQAMKVASAQTVLGNFDNATFDYNGVTTRFYKKGAEFRVQTDGPDGKPGDFKVIHTFGLAPLQQYLIEMPGGRMQALGIAWNVDKKQWFHLYPHDKLTAADELHWTRPAQNANFMCVECHVTNMKRNYSAVDDSFKSTWNSLGVGCQACHGPASNHLAWAAKTPHETVKGAGFDVPLKNAPQTTVLETCARCHARRAPLDDGFNHKNRLADDYSMSLLTAQLYEVDGHFKAEDFESGSFAQSKMFMKGVTCVDCHNPHTGELRAQGNAVCLQCHNASGPIQRPGLDTSTLQRKDYDTPEHTHHPKGSPGATCVACHMPGKFYMEIDFRHDHALTIPRPDLSRELGTPNACNECHKDKTPEWAAKQIESWFGKQTHPPSFGEMMSSLRHGKIGAADVLNTLVLDPTIPPLRRATALEEAARYPGNATTRVVTLALKDADPLVRSAAVDASGMWPPEARQPLLTPLLTDPVRQVRISVARQLVDVRDQLGAARPQWDKAIAEYRAVQNALAERAEAQTNLASLDRDLGQHDAAQQALARALKLNPDFLPAITLQADYLSAAGQDQQSVAVLQSALAKHTDSGLLYHALGLAQIRAGDRVGALVSLKTAWQKSPDDALYGFVYAVALHDTGDVKGAIRQLDAVMQKHPEHRDSAMTAVRYRIEANDTVGAQAIAQHWLEINPGEPSLARTGKASAPAQGG</sequence>
<dbReference type="Proteomes" id="UP000037939">
    <property type="component" value="Unassembled WGS sequence"/>
</dbReference>
<dbReference type="SUPFAM" id="SSF48452">
    <property type="entry name" value="TPR-like"/>
    <property type="match status" value="1"/>
</dbReference>
<gene>
    <name evidence="7" type="ORF">WG78_01810</name>
</gene>
<dbReference type="STRING" id="857265.WG78_01810"/>